<accession>A0ABQ7YZ40</accession>
<comment type="caution">
    <text evidence="1">The sequence shown here is derived from an EMBL/GenBank/DDBJ whole genome shotgun (WGS) entry which is preliminary data.</text>
</comment>
<evidence type="ECO:0000313" key="1">
    <source>
        <dbReference type="EMBL" id="KAH0873141.1"/>
    </source>
</evidence>
<evidence type="ECO:0000313" key="3">
    <source>
        <dbReference type="Proteomes" id="UP000824890"/>
    </source>
</evidence>
<gene>
    <name evidence="2" type="ORF">HID58_068047</name>
    <name evidence="1" type="ORF">HID58_070503</name>
</gene>
<proteinExistence type="predicted"/>
<name>A0ABQ7YZ40_BRANA</name>
<dbReference type="EMBL" id="JAGKQM010000016">
    <property type="protein sequence ID" value="KAH0873141.1"/>
    <property type="molecule type" value="Genomic_DNA"/>
</dbReference>
<sequence>MEKCTKCQVLSAGSNCEGLS</sequence>
<keyword evidence="3" id="KW-1185">Reference proteome</keyword>
<protein>
    <submittedName>
        <fullName evidence="1">Uncharacterized protein</fullName>
    </submittedName>
</protein>
<reference evidence="1 3" key="1">
    <citation type="submission" date="2021-05" db="EMBL/GenBank/DDBJ databases">
        <title>Genome Assembly of Synthetic Allotetraploid Brassica napus Reveals Homoeologous Exchanges between Subgenomes.</title>
        <authorList>
            <person name="Davis J.T."/>
        </authorList>
    </citation>
    <scope>NUCLEOTIDE SEQUENCE [LARGE SCALE GENOMIC DNA]</scope>
    <source>
        <strain evidence="3">cv. Da-Ae</strain>
        <tissue evidence="1">Seedling</tissue>
    </source>
</reference>
<organism evidence="1 3">
    <name type="scientific">Brassica napus</name>
    <name type="common">Rape</name>
    <dbReference type="NCBI Taxonomy" id="3708"/>
    <lineage>
        <taxon>Eukaryota</taxon>
        <taxon>Viridiplantae</taxon>
        <taxon>Streptophyta</taxon>
        <taxon>Embryophyta</taxon>
        <taxon>Tracheophyta</taxon>
        <taxon>Spermatophyta</taxon>
        <taxon>Magnoliopsida</taxon>
        <taxon>eudicotyledons</taxon>
        <taxon>Gunneridae</taxon>
        <taxon>Pentapetalae</taxon>
        <taxon>rosids</taxon>
        <taxon>malvids</taxon>
        <taxon>Brassicales</taxon>
        <taxon>Brassicaceae</taxon>
        <taxon>Brassiceae</taxon>
        <taxon>Brassica</taxon>
    </lineage>
</organism>
<dbReference type="Proteomes" id="UP000824890">
    <property type="component" value="Unassembled WGS sequence"/>
</dbReference>
<dbReference type="EMBL" id="JAGKQM010000015">
    <property type="protein sequence ID" value="KAH0880653.1"/>
    <property type="molecule type" value="Genomic_DNA"/>
</dbReference>
<evidence type="ECO:0000313" key="2">
    <source>
        <dbReference type="EMBL" id="KAH0880653.1"/>
    </source>
</evidence>